<dbReference type="OrthoDB" id="532500at2759"/>
<organism evidence="9 10">
    <name type="scientific">Vanilla planifolia</name>
    <name type="common">Vanilla</name>
    <dbReference type="NCBI Taxonomy" id="51239"/>
    <lineage>
        <taxon>Eukaryota</taxon>
        <taxon>Viridiplantae</taxon>
        <taxon>Streptophyta</taxon>
        <taxon>Embryophyta</taxon>
        <taxon>Tracheophyta</taxon>
        <taxon>Spermatophyta</taxon>
        <taxon>Magnoliopsida</taxon>
        <taxon>Liliopsida</taxon>
        <taxon>Asparagales</taxon>
        <taxon>Orchidaceae</taxon>
        <taxon>Vanilloideae</taxon>
        <taxon>Vanilleae</taxon>
        <taxon>Vanilla</taxon>
    </lineage>
</organism>
<dbReference type="InterPro" id="IPR038336">
    <property type="entry name" value="NET_sf"/>
</dbReference>
<evidence type="ECO:0008006" key="11">
    <source>
        <dbReference type="Google" id="ProtNLM"/>
    </source>
</evidence>
<evidence type="ECO:0000256" key="2">
    <source>
        <dbReference type="ARBA" id="ARBA00023117"/>
    </source>
</evidence>
<dbReference type="Pfam" id="PF00439">
    <property type="entry name" value="Bromodomain"/>
    <property type="match status" value="1"/>
</dbReference>
<evidence type="ECO:0000256" key="3">
    <source>
        <dbReference type="ARBA" id="ARBA00023163"/>
    </source>
</evidence>
<evidence type="ECO:0000259" key="8">
    <source>
        <dbReference type="PROSITE" id="PS51525"/>
    </source>
</evidence>
<keyword evidence="2 4" id="KW-0103">Bromodomain</keyword>
<feature type="compositionally biased region" description="Basic and acidic residues" evidence="6">
    <location>
        <begin position="90"/>
        <end position="105"/>
    </location>
</feature>
<comment type="caution">
    <text evidence="9">The sequence shown here is derived from an EMBL/GenBank/DDBJ whole genome shotgun (WGS) entry which is preliminary data.</text>
</comment>
<dbReference type="PROSITE" id="PS50014">
    <property type="entry name" value="BROMODOMAIN_2"/>
    <property type="match status" value="1"/>
</dbReference>
<gene>
    <name evidence="9" type="ORF">HPP92_009220</name>
</gene>
<feature type="region of interest" description="Disordered" evidence="6">
    <location>
        <begin position="90"/>
        <end position="127"/>
    </location>
</feature>
<evidence type="ECO:0000256" key="4">
    <source>
        <dbReference type="PROSITE-ProRule" id="PRU00035"/>
    </source>
</evidence>
<dbReference type="InterPro" id="IPR027353">
    <property type="entry name" value="NET_dom"/>
</dbReference>
<dbReference type="PANTHER" id="PTHR45926">
    <property type="entry name" value="OSJNBA0053K19.4 PROTEIN"/>
    <property type="match status" value="1"/>
</dbReference>
<keyword evidence="3" id="KW-0804">Transcription</keyword>
<dbReference type="Gene3D" id="1.20.920.10">
    <property type="entry name" value="Bromodomain-like"/>
    <property type="match status" value="1"/>
</dbReference>
<evidence type="ECO:0000259" key="7">
    <source>
        <dbReference type="PROSITE" id="PS50014"/>
    </source>
</evidence>
<dbReference type="Gene3D" id="1.20.1270.220">
    <property type="match status" value="1"/>
</dbReference>
<dbReference type="PRINTS" id="PR00503">
    <property type="entry name" value="BROMODOMAIN"/>
</dbReference>
<dbReference type="Pfam" id="PF17035">
    <property type="entry name" value="BET"/>
    <property type="match status" value="1"/>
</dbReference>
<keyword evidence="10" id="KW-1185">Reference proteome</keyword>
<evidence type="ECO:0000256" key="1">
    <source>
        <dbReference type="ARBA" id="ARBA00023015"/>
    </source>
</evidence>
<dbReference type="Proteomes" id="UP000636800">
    <property type="component" value="Unassembled WGS sequence"/>
</dbReference>
<keyword evidence="5" id="KW-0175">Coiled coil</keyword>
<evidence type="ECO:0000313" key="10">
    <source>
        <dbReference type="Proteomes" id="UP000636800"/>
    </source>
</evidence>
<dbReference type="AlphaFoldDB" id="A0A835V6R3"/>
<feature type="domain" description="Bromo" evidence="7">
    <location>
        <begin position="156"/>
        <end position="231"/>
    </location>
</feature>
<reference evidence="9 10" key="1">
    <citation type="journal article" date="2020" name="Nat. Food">
        <title>A phased Vanilla planifolia genome enables genetic improvement of flavour and production.</title>
        <authorList>
            <person name="Hasing T."/>
            <person name="Tang H."/>
            <person name="Brym M."/>
            <person name="Khazi F."/>
            <person name="Huang T."/>
            <person name="Chambers A.H."/>
        </authorList>
    </citation>
    <scope>NUCLEOTIDE SEQUENCE [LARGE SCALE GENOMIC DNA]</scope>
    <source>
        <tissue evidence="9">Leaf</tissue>
    </source>
</reference>
<feature type="coiled-coil region" evidence="5">
    <location>
        <begin position="282"/>
        <end position="309"/>
    </location>
</feature>
<evidence type="ECO:0000256" key="5">
    <source>
        <dbReference type="SAM" id="Coils"/>
    </source>
</evidence>
<accession>A0A835V6R3</accession>
<dbReference type="InterPro" id="IPR036427">
    <property type="entry name" value="Bromodomain-like_sf"/>
</dbReference>
<keyword evidence="1" id="KW-0805">Transcription regulation</keyword>
<sequence length="416" mass="47228">MIDRMAAPSVVESEPADSLVPSLTKTPKMNVGNEIPFSNTSLARVTPEEVDAEADDGVRFRRCVDQLTSKVDELERKVSEVSEFYVNKRHNDSKGTSVSKEKDKQGASCNNNNNASSGTDNCASRRLVDGPRQQGVCSKRMQELMRQFGTILRQISQHKWAWPFLEPVDVEGLGLHDYYEVIKRPMDFSTIRNQMEAKDGSGYKTVSDIYADARLVFTNAMKYNDEKNDIHVMAKSLLAKLEEKWLLLWPKVVEEEKRQKMEEVNAAANIQIAHEAAMSKVALDVAAELNELNLQLDELRNLVVQKSRKWSTEEKRKLGSGLSSLTTENLTRALKIIGQDNPSFQAAAEIVEFDMDAQSETTLWRLKFFIKEALELQSRCPETRPEDNLKRKKESYDGLVNNAKKMRRVIRLKPAV</sequence>
<feature type="region of interest" description="Disordered" evidence="6">
    <location>
        <begin position="1"/>
        <end position="34"/>
    </location>
</feature>
<feature type="domain" description="NET" evidence="8">
    <location>
        <begin position="300"/>
        <end position="381"/>
    </location>
</feature>
<evidence type="ECO:0000256" key="6">
    <source>
        <dbReference type="SAM" id="MobiDB-lite"/>
    </source>
</evidence>
<dbReference type="SUPFAM" id="SSF47370">
    <property type="entry name" value="Bromodomain"/>
    <property type="match status" value="1"/>
</dbReference>
<dbReference type="InterPro" id="IPR001487">
    <property type="entry name" value="Bromodomain"/>
</dbReference>
<evidence type="ECO:0000313" key="9">
    <source>
        <dbReference type="EMBL" id="KAG0485141.1"/>
    </source>
</evidence>
<proteinExistence type="predicted"/>
<name>A0A835V6R3_VANPL</name>
<dbReference type="EMBL" id="JADCNL010000004">
    <property type="protein sequence ID" value="KAG0485141.1"/>
    <property type="molecule type" value="Genomic_DNA"/>
</dbReference>
<dbReference type="SMART" id="SM00297">
    <property type="entry name" value="BROMO"/>
    <property type="match status" value="1"/>
</dbReference>
<dbReference type="PROSITE" id="PS51525">
    <property type="entry name" value="NET"/>
    <property type="match status" value="1"/>
</dbReference>
<protein>
    <recommendedName>
        <fullName evidence="11">Transcription factor GTE1</fullName>
    </recommendedName>
</protein>